<accession>A0A6A6T511</accession>
<evidence type="ECO:0000313" key="2">
    <source>
        <dbReference type="Proteomes" id="UP000799324"/>
    </source>
</evidence>
<keyword evidence="2" id="KW-1185">Reference proteome</keyword>
<reference evidence="1" key="1">
    <citation type="journal article" date="2020" name="Stud. Mycol.">
        <title>101 Dothideomycetes genomes: a test case for predicting lifestyles and emergence of pathogens.</title>
        <authorList>
            <person name="Haridas S."/>
            <person name="Albert R."/>
            <person name="Binder M."/>
            <person name="Bloem J."/>
            <person name="Labutti K."/>
            <person name="Salamov A."/>
            <person name="Andreopoulos B."/>
            <person name="Baker S."/>
            <person name="Barry K."/>
            <person name="Bills G."/>
            <person name="Bluhm B."/>
            <person name="Cannon C."/>
            <person name="Castanera R."/>
            <person name="Culley D."/>
            <person name="Daum C."/>
            <person name="Ezra D."/>
            <person name="Gonzalez J."/>
            <person name="Henrissat B."/>
            <person name="Kuo A."/>
            <person name="Liang C."/>
            <person name="Lipzen A."/>
            <person name="Lutzoni F."/>
            <person name="Magnuson J."/>
            <person name="Mondo S."/>
            <person name="Nolan M."/>
            <person name="Ohm R."/>
            <person name="Pangilinan J."/>
            <person name="Park H.-J."/>
            <person name="Ramirez L."/>
            <person name="Alfaro M."/>
            <person name="Sun H."/>
            <person name="Tritt A."/>
            <person name="Yoshinaga Y."/>
            <person name="Zwiers L.-H."/>
            <person name="Turgeon B."/>
            <person name="Goodwin S."/>
            <person name="Spatafora J."/>
            <person name="Crous P."/>
            <person name="Grigoriev I."/>
        </authorList>
    </citation>
    <scope>NUCLEOTIDE SEQUENCE</scope>
    <source>
        <strain evidence="1">CBS 122681</strain>
    </source>
</reference>
<gene>
    <name evidence="1" type="ORF">K491DRAFT_679849</name>
</gene>
<dbReference type="Proteomes" id="UP000799324">
    <property type="component" value="Unassembled WGS sequence"/>
</dbReference>
<dbReference type="AlphaFoldDB" id="A0A6A6T511"/>
<evidence type="ECO:0000313" key="1">
    <source>
        <dbReference type="EMBL" id="KAF2654261.1"/>
    </source>
</evidence>
<sequence length="204" mass="24506">MNDAWRDEWRVLERDVERVLEETDAKDAWKKLAYTEKEKEEWVAGTSDKHKRPYYDFLIDLAKKHRETYRPERKESEYRKEILEKAKIWKAEWDIVWPPTAEAELTPEEDSWTDDFQLMMDGWKALVDRNHGAWRDSMQAFAKSPRKRKLGHDEGTRLWVDWSDQLDALLKLEQVHWMKAENRCKAHKVFEAMVKVLVTPMGSL</sequence>
<protein>
    <submittedName>
        <fullName evidence="1">Uncharacterized protein</fullName>
    </submittedName>
</protein>
<dbReference type="EMBL" id="MU004367">
    <property type="protein sequence ID" value="KAF2654261.1"/>
    <property type="molecule type" value="Genomic_DNA"/>
</dbReference>
<name>A0A6A6T511_9PLEO</name>
<organism evidence="1 2">
    <name type="scientific">Lophiostoma macrostomum CBS 122681</name>
    <dbReference type="NCBI Taxonomy" id="1314788"/>
    <lineage>
        <taxon>Eukaryota</taxon>
        <taxon>Fungi</taxon>
        <taxon>Dikarya</taxon>
        <taxon>Ascomycota</taxon>
        <taxon>Pezizomycotina</taxon>
        <taxon>Dothideomycetes</taxon>
        <taxon>Pleosporomycetidae</taxon>
        <taxon>Pleosporales</taxon>
        <taxon>Lophiostomataceae</taxon>
        <taxon>Lophiostoma</taxon>
    </lineage>
</organism>
<proteinExistence type="predicted"/>